<protein>
    <submittedName>
        <fullName evidence="1">Uncharacterized protein</fullName>
    </submittedName>
</protein>
<dbReference type="Proteomes" id="UP000078559">
    <property type="component" value="Unassembled WGS sequence"/>
</dbReference>
<sequence length="295" mass="32308">MFVQYQDSEVPLTSVPVKLPYAGVGEGLSTRNASPTDWERHNVVERTKETIHVYCELMDVQHGNLGNAPKSNDLASLMVFRFRFDPQKKSRRVLGATASIEFFPAAGHGNALAVEAIAPDDRWSLMPTKDHEEDTSGSELSLGMSQVVEASGKVNWSKTRSRDVNGATIVSGARNLATGKDSGPYTIASWVFIENEKRQSGVPDSVRVALLVRRENDKPFSAEVKLSVKADLASNVEHFFKKSPVDDPILFNPKAAVKNAKGRKTGVLNLGKVNLYSLCDARMSAKAFWAVNATE</sequence>
<gene>
    <name evidence="1" type="ORF">VM1G_10744</name>
</gene>
<keyword evidence="2" id="KW-1185">Reference proteome</keyword>
<dbReference type="AlphaFoldDB" id="A0A194VJ12"/>
<organism evidence="1 2">
    <name type="scientific">Cytospora mali</name>
    <name type="common">Apple Valsa canker fungus</name>
    <name type="synonym">Valsa mali</name>
    <dbReference type="NCBI Taxonomy" id="578113"/>
    <lineage>
        <taxon>Eukaryota</taxon>
        <taxon>Fungi</taxon>
        <taxon>Dikarya</taxon>
        <taxon>Ascomycota</taxon>
        <taxon>Pezizomycotina</taxon>
        <taxon>Sordariomycetes</taxon>
        <taxon>Sordariomycetidae</taxon>
        <taxon>Diaporthales</taxon>
        <taxon>Cytosporaceae</taxon>
        <taxon>Cytospora</taxon>
    </lineage>
</organism>
<evidence type="ECO:0000313" key="2">
    <source>
        <dbReference type="Proteomes" id="UP000078559"/>
    </source>
</evidence>
<name>A0A194VJ12_CYTMA</name>
<accession>A0A194VJ12</accession>
<proteinExistence type="predicted"/>
<dbReference type="OrthoDB" id="5030973at2759"/>
<dbReference type="EMBL" id="KN796116">
    <property type="protein sequence ID" value="KUI63968.1"/>
    <property type="molecule type" value="Genomic_DNA"/>
</dbReference>
<evidence type="ECO:0000313" key="1">
    <source>
        <dbReference type="EMBL" id="KUI63968.1"/>
    </source>
</evidence>
<reference evidence="1" key="1">
    <citation type="submission" date="2014-12" db="EMBL/GenBank/DDBJ databases">
        <title>Genome Sequence of Valsa Canker Pathogens Uncovers a Specific Adaption of Colonization on Woody Bark.</title>
        <authorList>
            <person name="Yin Z."/>
            <person name="Liu H."/>
            <person name="Gao X."/>
            <person name="Li Z."/>
            <person name="Song N."/>
            <person name="Ke X."/>
            <person name="Dai Q."/>
            <person name="Wu Y."/>
            <person name="Sun Y."/>
            <person name="Xu J.-R."/>
            <person name="Kang Z.K."/>
            <person name="Wang L."/>
            <person name="Huang L."/>
        </authorList>
    </citation>
    <scope>NUCLEOTIDE SEQUENCE [LARGE SCALE GENOMIC DNA]</scope>
    <source>
        <strain evidence="1">03-8</strain>
    </source>
</reference>